<organism evidence="2 3">
    <name type="scientific">Enterococcus faecalis TX4248</name>
    <dbReference type="NCBI Taxonomy" id="749495"/>
    <lineage>
        <taxon>Bacteria</taxon>
        <taxon>Bacillati</taxon>
        <taxon>Bacillota</taxon>
        <taxon>Bacilli</taxon>
        <taxon>Lactobacillales</taxon>
        <taxon>Enterococcaceae</taxon>
        <taxon>Enterococcus</taxon>
    </lineage>
</organism>
<evidence type="ECO:0000256" key="1">
    <source>
        <dbReference type="SAM" id="Phobius"/>
    </source>
</evidence>
<keyword evidence="1" id="KW-0812">Transmembrane</keyword>
<dbReference type="HOGENOM" id="CLU_2989608_0_0_9"/>
<evidence type="ECO:0000313" key="2">
    <source>
        <dbReference type="EMBL" id="EFM83254.1"/>
    </source>
</evidence>
<feature type="transmembrane region" description="Helical" evidence="1">
    <location>
        <begin position="6"/>
        <end position="24"/>
    </location>
</feature>
<proteinExistence type="predicted"/>
<comment type="caution">
    <text evidence="2">The sequence shown here is derived from an EMBL/GenBank/DDBJ whole genome shotgun (WGS) entry which is preliminary data.</text>
</comment>
<sequence>MADALIKKIVTTLIWSVILTLYAYGKVSREFKKAIDKYHETQYILLRNHSYQSIQIR</sequence>
<name>A0A125W7I6_ENTFL</name>
<accession>A0A125W7I6</accession>
<reference evidence="2 3" key="1">
    <citation type="submission" date="2010-07" db="EMBL/GenBank/DDBJ databases">
        <authorList>
            <person name="Sid Ahmed O."/>
        </authorList>
    </citation>
    <scope>NUCLEOTIDE SEQUENCE [LARGE SCALE GENOMIC DNA]</scope>
    <source>
        <strain evidence="2 3">TX4248</strain>
    </source>
</reference>
<protein>
    <submittedName>
        <fullName evidence="2">Uncharacterized protein</fullName>
    </submittedName>
</protein>
<dbReference type="AlphaFoldDB" id="A0A125W7I6"/>
<evidence type="ECO:0000313" key="3">
    <source>
        <dbReference type="Proteomes" id="UP000004846"/>
    </source>
</evidence>
<keyword evidence="1" id="KW-1133">Transmembrane helix</keyword>
<keyword evidence="1" id="KW-0472">Membrane</keyword>
<dbReference type="EMBL" id="AEBR01000029">
    <property type="protein sequence ID" value="EFM83254.1"/>
    <property type="molecule type" value="Genomic_DNA"/>
</dbReference>
<dbReference type="Proteomes" id="UP000004846">
    <property type="component" value="Unassembled WGS sequence"/>
</dbReference>
<gene>
    <name evidence="2" type="ORF">HMPREF9498_01025</name>
</gene>